<name>A0A8E2EUU2_9PEZI</name>
<evidence type="ECO:0000256" key="3">
    <source>
        <dbReference type="ARBA" id="ARBA00023002"/>
    </source>
</evidence>
<dbReference type="AlphaFoldDB" id="A0A8E2EUU2"/>
<keyword evidence="6" id="KW-1185">Reference proteome</keyword>
<evidence type="ECO:0000259" key="4">
    <source>
        <dbReference type="Pfam" id="PF01494"/>
    </source>
</evidence>
<gene>
    <name evidence="5" type="ORF">AOQ84DRAFT_413832</name>
</gene>
<dbReference type="Proteomes" id="UP000250140">
    <property type="component" value="Unassembled WGS sequence"/>
</dbReference>
<evidence type="ECO:0000313" key="5">
    <source>
        <dbReference type="EMBL" id="OCL05317.1"/>
    </source>
</evidence>
<organism evidence="5 6">
    <name type="scientific">Glonium stellatum</name>
    <dbReference type="NCBI Taxonomy" id="574774"/>
    <lineage>
        <taxon>Eukaryota</taxon>
        <taxon>Fungi</taxon>
        <taxon>Dikarya</taxon>
        <taxon>Ascomycota</taxon>
        <taxon>Pezizomycotina</taxon>
        <taxon>Dothideomycetes</taxon>
        <taxon>Pleosporomycetidae</taxon>
        <taxon>Gloniales</taxon>
        <taxon>Gloniaceae</taxon>
        <taxon>Glonium</taxon>
    </lineage>
</organism>
<evidence type="ECO:0000256" key="2">
    <source>
        <dbReference type="ARBA" id="ARBA00022827"/>
    </source>
</evidence>
<reference evidence="5 6" key="1">
    <citation type="journal article" date="2016" name="Nat. Commun.">
        <title>Ectomycorrhizal ecology is imprinted in the genome of the dominant symbiotic fungus Cenococcum geophilum.</title>
        <authorList>
            <consortium name="DOE Joint Genome Institute"/>
            <person name="Peter M."/>
            <person name="Kohler A."/>
            <person name="Ohm R.A."/>
            <person name="Kuo A."/>
            <person name="Krutzmann J."/>
            <person name="Morin E."/>
            <person name="Arend M."/>
            <person name="Barry K.W."/>
            <person name="Binder M."/>
            <person name="Choi C."/>
            <person name="Clum A."/>
            <person name="Copeland A."/>
            <person name="Grisel N."/>
            <person name="Haridas S."/>
            <person name="Kipfer T."/>
            <person name="LaButti K."/>
            <person name="Lindquist E."/>
            <person name="Lipzen A."/>
            <person name="Maire R."/>
            <person name="Meier B."/>
            <person name="Mihaltcheva S."/>
            <person name="Molinier V."/>
            <person name="Murat C."/>
            <person name="Poggeler S."/>
            <person name="Quandt C.A."/>
            <person name="Sperisen C."/>
            <person name="Tritt A."/>
            <person name="Tisserant E."/>
            <person name="Crous P.W."/>
            <person name="Henrissat B."/>
            <person name="Nehls U."/>
            <person name="Egli S."/>
            <person name="Spatafora J.W."/>
            <person name="Grigoriev I.V."/>
            <person name="Martin F.M."/>
        </authorList>
    </citation>
    <scope>NUCLEOTIDE SEQUENCE [LARGE SCALE GENOMIC DNA]</scope>
    <source>
        <strain evidence="5 6">CBS 207.34</strain>
    </source>
</reference>
<feature type="domain" description="FAD-binding" evidence="4">
    <location>
        <begin position="7"/>
        <end position="187"/>
    </location>
</feature>
<evidence type="ECO:0000313" key="6">
    <source>
        <dbReference type="Proteomes" id="UP000250140"/>
    </source>
</evidence>
<dbReference type="OrthoDB" id="3886617at2759"/>
<protein>
    <recommendedName>
        <fullName evidence="4">FAD-binding domain-containing protein</fullName>
    </recommendedName>
</protein>
<dbReference type="Gene3D" id="3.50.50.60">
    <property type="entry name" value="FAD/NAD(P)-binding domain"/>
    <property type="match status" value="1"/>
</dbReference>
<dbReference type="GO" id="GO:0016491">
    <property type="term" value="F:oxidoreductase activity"/>
    <property type="evidence" value="ECO:0007669"/>
    <property type="project" value="UniProtKB-KW"/>
</dbReference>
<keyword evidence="3" id="KW-0560">Oxidoreductase</keyword>
<accession>A0A8E2EUU2</accession>
<dbReference type="SUPFAM" id="SSF51905">
    <property type="entry name" value="FAD/NAD(P)-binding domain"/>
    <property type="match status" value="1"/>
</dbReference>
<dbReference type="InterPro" id="IPR002938">
    <property type="entry name" value="FAD-bd"/>
</dbReference>
<dbReference type="InterPro" id="IPR036188">
    <property type="entry name" value="FAD/NAD-bd_sf"/>
</dbReference>
<proteinExistence type="predicted"/>
<dbReference type="Gene3D" id="3.30.9.10">
    <property type="entry name" value="D-Amino Acid Oxidase, subunit A, domain 2"/>
    <property type="match status" value="1"/>
</dbReference>
<sequence length="236" mass="26034">MILTSRWPRSSRYAKACVVFDSSVELVEEKIRVEGFVIKGLAWRKRPVDDGQGGKKLGDIIAAQPFAELDDDAMPPGTGILCLQQSLLTKLILREALATGLVKVLFNHELIAISESKDTVTAVAKDTENGLTHNITADFLIGAAGGRSTTRELLGIPFPGHTWPERLLATNVKIQNIEDPIWHCHYVLDQINYTVITPLIDPVVGQSSLWRYTMALNPEETRSGDELLSKACTRSL</sequence>
<keyword evidence="1" id="KW-0285">Flavoprotein</keyword>
<dbReference type="GO" id="GO:0071949">
    <property type="term" value="F:FAD binding"/>
    <property type="evidence" value="ECO:0007669"/>
    <property type="project" value="InterPro"/>
</dbReference>
<dbReference type="EMBL" id="KV750319">
    <property type="protein sequence ID" value="OCL05317.1"/>
    <property type="molecule type" value="Genomic_DNA"/>
</dbReference>
<dbReference type="Pfam" id="PF01494">
    <property type="entry name" value="FAD_binding_3"/>
    <property type="match status" value="1"/>
</dbReference>
<keyword evidence="2" id="KW-0274">FAD</keyword>
<evidence type="ECO:0000256" key="1">
    <source>
        <dbReference type="ARBA" id="ARBA00022630"/>
    </source>
</evidence>